<evidence type="ECO:0000313" key="4">
    <source>
        <dbReference type="Proteomes" id="UP001054902"/>
    </source>
</evidence>
<feature type="compositionally biased region" description="Polar residues" evidence="1">
    <location>
        <begin position="146"/>
        <end position="162"/>
    </location>
</feature>
<evidence type="ECO:0000313" key="3">
    <source>
        <dbReference type="EMBL" id="GFH56847.1"/>
    </source>
</evidence>
<comment type="caution">
    <text evidence="3">The sequence shown here is derived from an EMBL/GenBank/DDBJ whole genome shotgun (WGS) entry which is preliminary data.</text>
</comment>
<organism evidence="3 4">
    <name type="scientific">Chaetoceros tenuissimus</name>
    <dbReference type="NCBI Taxonomy" id="426638"/>
    <lineage>
        <taxon>Eukaryota</taxon>
        <taxon>Sar</taxon>
        <taxon>Stramenopiles</taxon>
        <taxon>Ochrophyta</taxon>
        <taxon>Bacillariophyta</taxon>
        <taxon>Coscinodiscophyceae</taxon>
        <taxon>Chaetocerotophycidae</taxon>
        <taxon>Chaetocerotales</taxon>
        <taxon>Chaetocerotaceae</taxon>
        <taxon>Chaetoceros</taxon>
    </lineage>
</organism>
<feature type="transmembrane region" description="Helical" evidence="2">
    <location>
        <begin position="12"/>
        <end position="33"/>
    </location>
</feature>
<dbReference type="EMBL" id="BLLK01000056">
    <property type="protein sequence ID" value="GFH56847.1"/>
    <property type="molecule type" value="Genomic_DNA"/>
</dbReference>
<feature type="compositionally biased region" description="Basic and acidic residues" evidence="1">
    <location>
        <begin position="134"/>
        <end position="145"/>
    </location>
</feature>
<dbReference type="AlphaFoldDB" id="A0AAD3D2U7"/>
<accession>A0AAD3D2U7</accession>
<proteinExistence type="predicted"/>
<feature type="region of interest" description="Disordered" evidence="1">
    <location>
        <begin position="69"/>
        <end position="101"/>
    </location>
</feature>
<dbReference type="Proteomes" id="UP001054902">
    <property type="component" value="Unassembled WGS sequence"/>
</dbReference>
<keyword evidence="4" id="KW-1185">Reference proteome</keyword>
<protein>
    <submittedName>
        <fullName evidence="3">Uncharacterized protein</fullName>
    </submittedName>
</protein>
<keyword evidence="2" id="KW-1133">Transmembrane helix</keyword>
<reference evidence="3 4" key="1">
    <citation type="journal article" date="2021" name="Sci. Rep.">
        <title>The genome of the diatom Chaetoceros tenuissimus carries an ancient integrated fragment of an extant virus.</title>
        <authorList>
            <person name="Hongo Y."/>
            <person name="Kimura K."/>
            <person name="Takaki Y."/>
            <person name="Yoshida Y."/>
            <person name="Baba S."/>
            <person name="Kobayashi G."/>
            <person name="Nagasaki K."/>
            <person name="Hano T."/>
            <person name="Tomaru Y."/>
        </authorList>
    </citation>
    <scope>NUCLEOTIDE SEQUENCE [LARGE SCALE GENOMIC DNA]</scope>
    <source>
        <strain evidence="3 4">NIES-3715</strain>
    </source>
</reference>
<feature type="transmembrane region" description="Helical" evidence="2">
    <location>
        <begin position="45"/>
        <end position="62"/>
    </location>
</feature>
<feature type="compositionally biased region" description="Basic and acidic residues" evidence="1">
    <location>
        <begin position="69"/>
        <end position="82"/>
    </location>
</feature>
<keyword evidence="2" id="KW-0812">Transmembrane</keyword>
<gene>
    <name evidence="3" type="ORF">CTEN210_13323</name>
</gene>
<name>A0AAD3D2U7_9STRA</name>
<sequence length="162" mass="17998">MSMLSSTNSKLLFFIGCTLFASGFGLLVPTYFIRRDGNDASQLTLPGIILTIFGVLIIRYTYWQSKRNESVSNDPHDNHVHEPPPTMEATAGMTDYNNHVYSQNENKVDMQDVESGLQQSLPTATGIVHNEDAEAKDMPTQKEHNSTSMQPSIFDQLNNSAA</sequence>
<evidence type="ECO:0000256" key="1">
    <source>
        <dbReference type="SAM" id="MobiDB-lite"/>
    </source>
</evidence>
<evidence type="ECO:0000256" key="2">
    <source>
        <dbReference type="SAM" id="Phobius"/>
    </source>
</evidence>
<keyword evidence="2" id="KW-0472">Membrane</keyword>
<feature type="region of interest" description="Disordered" evidence="1">
    <location>
        <begin position="134"/>
        <end position="162"/>
    </location>
</feature>